<evidence type="ECO:0000256" key="4">
    <source>
        <dbReference type="ARBA" id="ARBA00022723"/>
    </source>
</evidence>
<dbReference type="Pfam" id="PF11838">
    <property type="entry name" value="ERAP1_C"/>
    <property type="match status" value="1"/>
</dbReference>
<keyword evidence="15" id="KW-1185">Reference proteome</keyword>
<dbReference type="AlphaFoldDB" id="A0A0C2MYE5"/>
<dbReference type="Gene3D" id="2.60.40.1910">
    <property type="match status" value="1"/>
</dbReference>
<dbReference type="InterPro" id="IPR034016">
    <property type="entry name" value="M1_APN-typ"/>
</dbReference>
<dbReference type="PRINTS" id="PR00756">
    <property type="entry name" value="ALADIPTASE"/>
</dbReference>
<keyword evidence="6 9" id="KW-0862">Zinc</keyword>
<dbReference type="Gene3D" id="1.10.390.10">
    <property type="entry name" value="Neutral Protease Domain 2"/>
    <property type="match status" value="1"/>
</dbReference>
<dbReference type="Pfam" id="PF01433">
    <property type="entry name" value="Peptidase_M1"/>
    <property type="match status" value="1"/>
</dbReference>
<dbReference type="OMA" id="EYISHEC"/>
<dbReference type="GO" id="GO:0016020">
    <property type="term" value="C:membrane"/>
    <property type="evidence" value="ECO:0007669"/>
    <property type="project" value="TreeGrafter"/>
</dbReference>
<dbReference type="Pfam" id="PF17900">
    <property type="entry name" value="Peptidase_M1_N"/>
    <property type="match status" value="1"/>
</dbReference>
<name>A0A0C2MYE5_THEKT</name>
<feature type="binding site" evidence="9">
    <location>
        <position position="221"/>
    </location>
    <ligand>
        <name>Zn(2+)</name>
        <dbReference type="ChEBI" id="CHEBI:29105"/>
        <note>catalytic</note>
    </ligand>
</feature>
<comment type="similarity">
    <text evidence="1">Belongs to the peptidase M1 family.</text>
</comment>
<feature type="domain" description="Peptidase M1 membrane alanine aminopeptidase" evidence="11">
    <location>
        <begin position="153"/>
        <end position="361"/>
    </location>
</feature>
<dbReference type="GO" id="GO:0043171">
    <property type="term" value="P:peptide catabolic process"/>
    <property type="evidence" value="ECO:0007669"/>
    <property type="project" value="TreeGrafter"/>
</dbReference>
<dbReference type="InterPro" id="IPR001930">
    <property type="entry name" value="Peptidase_M1"/>
</dbReference>
<dbReference type="PANTHER" id="PTHR11533:SF299">
    <property type="entry name" value="AMINOPEPTIDASE"/>
    <property type="match status" value="1"/>
</dbReference>
<dbReference type="SUPFAM" id="SSF63737">
    <property type="entry name" value="Leukotriene A4 hydrolase N-terminal domain"/>
    <property type="match status" value="1"/>
</dbReference>
<dbReference type="PANTHER" id="PTHR11533">
    <property type="entry name" value="PROTEASE M1 ZINC METALLOPROTEASE"/>
    <property type="match status" value="1"/>
</dbReference>
<dbReference type="CDD" id="cd09601">
    <property type="entry name" value="M1_APN-Q_like"/>
    <property type="match status" value="1"/>
</dbReference>
<evidence type="ECO:0000256" key="3">
    <source>
        <dbReference type="ARBA" id="ARBA00022670"/>
    </source>
</evidence>
<dbReference type="OrthoDB" id="6018338at2759"/>
<evidence type="ECO:0000313" key="15">
    <source>
        <dbReference type="Proteomes" id="UP000031668"/>
    </source>
</evidence>
<feature type="active site" description="Proton acceptor" evidence="8">
    <location>
        <position position="218"/>
    </location>
</feature>
<organism evidence="14 15">
    <name type="scientific">Thelohanellus kitauei</name>
    <name type="common">Myxosporean</name>
    <dbReference type="NCBI Taxonomy" id="669202"/>
    <lineage>
        <taxon>Eukaryota</taxon>
        <taxon>Metazoa</taxon>
        <taxon>Cnidaria</taxon>
        <taxon>Myxozoa</taxon>
        <taxon>Myxosporea</taxon>
        <taxon>Bivalvulida</taxon>
        <taxon>Platysporina</taxon>
        <taxon>Myxobolidae</taxon>
        <taxon>Thelohanellus</taxon>
    </lineage>
</organism>
<dbReference type="GO" id="GO:0070006">
    <property type="term" value="F:metalloaminopeptidase activity"/>
    <property type="evidence" value="ECO:0007669"/>
    <property type="project" value="TreeGrafter"/>
</dbReference>
<feature type="binding site" evidence="9">
    <location>
        <position position="240"/>
    </location>
    <ligand>
        <name>Zn(2+)</name>
        <dbReference type="ChEBI" id="CHEBI:29105"/>
        <note>catalytic</note>
    </ligand>
</feature>
<dbReference type="GO" id="GO:0005737">
    <property type="term" value="C:cytoplasm"/>
    <property type="evidence" value="ECO:0007669"/>
    <property type="project" value="TreeGrafter"/>
</dbReference>
<evidence type="ECO:0000256" key="5">
    <source>
        <dbReference type="ARBA" id="ARBA00022801"/>
    </source>
</evidence>
<comment type="cofactor">
    <cofactor evidence="9">
        <name>Zn(2+)</name>
        <dbReference type="ChEBI" id="CHEBI:29105"/>
    </cofactor>
    <text evidence="9">Binds 1 zinc ion per subunit.</text>
</comment>
<dbReference type="InterPro" id="IPR014782">
    <property type="entry name" value="Peptidase_M1_dom"/>
</dbReference>
<dbReference type="Gene3D" id="2.60.40.1730">
    <property type="entry name" value="tricorn interacting facor f3 domain"/>
    <property type="match status" value="1"/>
</dbReference>
<dbReference type="Proteomes" id="UP000031668">
    <property type="component" value="Unassembled WGS sequence"/>
</dbReference>
<keyword evidence="3" id="KW-0645">Protease</keyword>
<protein>
    <submittedName>
        <fullName evidence="14">Puromycin-sensitive aminopeptidase</fullName>
    </submittedName>
</protein>
<dbReference type="GO" id="GO:0042277">
    <property type="term" value="F:peptide binding"/>
    <property type="evidence" value="ECO:0007669"/>
    <property type="project" value="TreeGrafter"/>
</dbReference>
<dbReference type="InterPro" id="IPR027268">
    <property type="entry name" value="Peptidase_M4/M1_CTD_sf"/>
</dbReference>
<evidence type="ECO:0000256" key="7">
    <source>
        <dbReference type="ARBA" id="ARBA00023049"/>
    </source>
</evidence>
<dbReference type="InterPro" id="IPR050344">
    <property type="entry name" value="Peptidase_M1_aminopeptidases"/>
</dbReference>
<keyword evidence="7" id="KW-0482">Metalloprotease</keyword>
<evidence type="ECO:0000259" key="11">
    <source>
        <dbReference type="Pfam" id="PF01433"/>
    </source>
</evidence>
<proteinExistence type="inferred from homology"/>
<feature type="domain" description="ERAP1-like C-terminal" evidence="12">
    <location>
        <begin position="445"/>
        <end position="563"/>
    </location>
</feature>
<comment type="caution">
    <text evidence="14">The sequence shown here is derived from an EMBL/GenBank/DDBJ whole genome shotgun (WGS) entry which is preliminary data.</text>
</comment>
<feature type="domain" description="Aminopeptidase N-like N-terminal" evidence="13">
    <location>
        <begin position="2"/>
        <end position="110"/>
    </location>
</feature>
<evidence type="ECO:0000256" key="8">
    <source>
        <dbReference type="PIRSR" id="PIRSR634016-1"/>
    </source>
</evidence>
<dbReference type="SUPFAM" id="SSF55486">
    <property type="entry name" value="Metalloproteases ('zincins'), catalytic domain"/>
    <property type="match status" value="1"/>
</dbReference>
<evidence type="ECO:0000256" key="9">
    <source>
        <dbReference type="PIRSR" id="PIRSR634016-3"/>
    </source>
</evidence>
<evidence type="ECO:0000256" key="1">
    <source>
        <dbReference type="ARBA" id="ARBA00010136"/>
    </source>
</evidence>
<dbReference type="GO" id="GO:0006508">
    <property type="term" value="P:proteolysis"/>
    <property type="evidence" value="ECO:0007669"/>
    <property type="project" value="UniProtKB-KW"/>
</dbReference>
<dbReference type="GO" id="GO:0008270">
    <property type="term" value="F:zinc ion binding"/>
    <property type="evidence" value="ECO:0007669"/>
    <property type="project" value="InterPro"/>
</dbReference>
<evidence type="ECO:0000256" key="2">
    <source>
        <dbReference type="ARBA" id="ARBA00022438"/>
    </source>
</evidence>
<sequence>MIVTFDSTIPDGVADLDICFQNKIEENLQGIYLTSYIDNEYISHECLVTLFEPNEASSAFPCFDEPALKATFKLRITYLPNKTKIESIENNSNGLTIYSFEKTPKMSTYLLAFVIGDLEYVSKTGASGIRISVYGPINKAKYFEYFLAECEYFVDFYQDFFQVSYPLEKLDLVAVPSSFAGGMENRGLITFRDQYLYFDQEYTSGKSKRWNNLGIAHEIAHQWFGNLVTMKWWTDIWLNEGFASWIMYVAVDKVFPEHRIWKHFYSTTYAVGLEYDSYFNSHPVEIDSELPSYLLDAFDTITYSKGASLINFMSHFVGHQYVRDGLREYMSKFKFGNVSTSDLWDCLEKASGKTVSRIMGSFTRQTGYPILRVELEHSSDCSSNYTLKIRQERYLLQGGKDIPPQIWVLPIDVDCVRTSDVLKSGMLLEKDAEDLIIASETELQYVLVNPKRAGFCRVFYSEPLYDMLVSHLKELEFEDRFGLLCDYYSFARSGYIGTDRYLDLIIRFSEIDEDDEEIWRAIIASLNEIHSLVFYSPDYKNISHKFKELYSKLLASRLSKYKFHESPPTLRPRIKG</sequence>
<evidence type="ECO:0000256" key="6">
    <source>
        <dbReference type="ARBA" id="ARBA00022833"/>
    </source>
</evidence>
<gene>
    <name evidence="14" type="ORF">RF11_04922</name>
</gene>
<dbReference type="Gene3D" id="1.25.50.20">
    <property type="match status" value="1"/>
</dbReference>
<dbReference type="EMBL" id="JWZT01001263">
    <property type="protein sequence ID" value="KII72366.1"/>
    <property type="molecule type" value="Genomic_DNA"/>
</dbReference>
<evidence type="ECO:0000313" key="14">
    <source>
        <dbReference type="EMBL" id="KII72366.1"/>
    </source>
</evidence>
<feature type="site" description="Transition state stabilizer" evidence="10">
    <location>
        <position position="303"/>
    </location>
</feature>
<dbReference type="InterPro" id="IPR045357">
    <property type="entry name" value="Aminopeptidase_N-like_N"/>
</dbReference>
<feature type="binding site" evidence="9">
    <location>
        <position position="217"/>
    </location>
    <ligand>
        <name>Zn(2+)</name>
        <dbReference type="ChEBI" id="CHEBI:29105"/>
        <note>catalytic</note>
    </ligand>
</feature>
<dbReference type="GO" id="GO:0005615">
    <property type="term" value="C:extracellular space"/>
    <property type="evidence" value="ECO:0007669"/>
    <property type="project" value="TreeGrafter"/>
</dbReference>
<evidence type="ECO:0000259" key="13">
    <source>
        <dbReference type="Pfam" id="PF17900"/>
    </source>
</evidence>
<keyword evidence="5" id="KW-0378">Hydrolase</keyword>
<accession>A0A0C2MYE5</accession>
<keyword evidence="2 14" id="KW-0031">Aminopeptidase</keyword>
<dbReference type="InterPro" id="IPR024571">
    <property type="entry name" value="ERAP1-like_C_dom"/>
</dbReference>
<keyword evidence="4 9" id="KW-0479">Metal-binding</keyword>
<dbReference type="InterPro" id="IPR042097">
    <property type="entry name" value="Aminopeptidase_N-like_N_sf"/>
</dbReference>
<dbReference type="FunFam" id="1.10.390.10:FF:000006">
    <property type="entry name" value="Puromycin-sensitive aminopeptidase"/>
    <property type="match status" value="1"/>
</dbReference>
<evidence type="ECO:0000259" key="12">
    <source>
        <dbReference type="Pfam" id="PF11838"/>
    </source>
</evidence>
<evidence type="ECO:0000256" key="10">
    <source>
        <dbReference type="PIRSR" id="PIRSR634016-4"/>
    </source>
</evidence>
<reference evidence="14 15" key="1">
    <citation type="journal article" date="2014" name="Genome Biol. Evol.">
        <title>The genome of the myxosporean Thelohanellus kitauei shows adaptations to nutrient acquisition within its fish host.</title>
        <authorList>
            <person name="Yang Y."/>
            <person name="Xiong J."/>
            <person name="Zhou Z."/>
            <person name="Huo F."/>
            <person name="Miao W."/>
            <person name="Ran C."/>
            <person name="Liu Y."/>
            <person name="Zhang J."/>
            <person name="Feng J."/>
            <person name="Wang M."/>
            <person name="Wang M."/>
            <person name="Wang L."/>
            <person name="Yao B."/>
        </authorList>
    </citation>
    <scope>NUCLEOTIDE SEQUENCE [LARGE SCALE GENOMIC DNA]</scope>
    <source>
        <strain evidence="14">Wuqing</strain>
    </source>
</reference>